<dbReference type="InterPro" id="IPR006517">
    <property type="entry name" value="Phage_terminase_lsu-like_C"/>
</dbReference>
<dbReference type="NCBIfam" id="TIGR01630">
    <property type="entry name" value="psiM2_ORF9"/>
    <property type="match status" value="1"/>
</dbReference>
<sequence length="591" mass="68646">MAWVQNRWLNRKERAELITTTKEVIDVMLQAEGELTTDELEELDEYIHELERLERIHRSEVDLLYLSMEYFSERFNPGNTGNWEDFDIESTEDAPDFHKEICQRMDEISTEEKNAKDATAAPRGHAKSTYLSKANPLREILFRLRKYLILISETPSVATANLEWIATQLKHNKKLIADFGPLLHVKQQMNPRDNNNEFITTEYLSETERKPLTLVQAASTGQALRGRSWNGARPDMVICDDLEDIRTNAATKEQREKLKNWFTQTVMPLGGPMGKRTAFIYMGTIVHAEALLNEVIHKRADFKSRLFKALIKEPDNLDLWQECESIYKDLNLSKEERKEKAVAFYKEHREEMDKGTKVLWQEAQPIFKLFMWKWDNGSKAFNTEYQNTPRDDESIIFNPDTFSYFTDADLIDAFGRPLPLDFYGFWDIAQGKTRRSDYNAIVTIARNRVSGAMYIMDAWAKKCQAHIALDKAIEFMKLRNYKTFGVETIGVGFDMYRQLKSKAMKEMIYSKIKAIASHQEKNKEKRIENLEPLVENGFLRFRKEHRLLIEQFENFPGASHDDLPDATAGAVDLAGGAKRTRRTYTKKPVGL</sequence>
<evidence type="ECO:0000259" key="2">
    <source>
        <dbReference type="Pfam" id="PF17289"/>
    </source>
</evidence>
<name>A0A5D4SCW6_9BACI</name>
<gene>
    <name evidence="3" type="primary">terL</name>
    <name evidence="3" type="ORF">FZC76_21665</name>
</gene>
<evidence type="ECO:0000313" key="3">
    <source>
        <dbReference type="EMBL" id="TYS60481.1"/>
    </source>
</evidence>
<dbReference type="RefSeq" id="WP_148990187.1">
    <property type="nucleotide sequence ID" value="NZ_VTEV01000015.1"/>
</dbReference>
<feature type="domain" description="Terminase large subunit gp17-like C-terminal" evidence="2">
    <location>
        <begin position="426"/>
        <end position="570"/>
    </location>
</feature>
<comment type="caution">
    <text evidence="3">The sequence shown here is derived from an EMBL/GenBank/DDBJ whole genome shotgun (WGS) entry which is preliminary data.</text>
</comment>
<dbReference type="Gene3D" id="3.30.420.240">
    <property type="match status" value="1"/>
</dbReference>
<proteinExistence type="predicted"/>
<dbReference type="Pfam" id="PF17289">
    <property type="entry name" value="Terminase_6C"/>
    <property type="match status" value="1"/>
</dbReference>
<dbReference type="OrthoDB" id="378710at2"/>
<keyword evidence="1" id="KW-1188">Viral release from host cell</keyword>
<protein>
    <submittedName>
        <fullName evidence="3">Phage terminase large subunit</fullName>
    </submittedName>
</protein>
<evidence type="ECO:0000313" key="4">
    <source>
        <dbReference type="Proteomes" id="UP000322524"/>
    </source>
</evidence>
<dbReference type="AlphaFoldDB" id="A0A5D4SCW6"/>
<evidence type="ECO:0000256" key="1">
    <source>
        <dbReference type="ARBA" id="ARBA00022612"/>
    </source>
</evidence>
<dbReference type="Proteomes" id="UP000322524">
    <property type="component" value="Unassembled WGS sequence"/>
</dbReference>
<organism evidence="3 4">
    <name type="scientific">Sutcliffiella horikoshii</name>
    <dbReference type="NCBI Taxonomy" id="79883"/>
    <lineage>
        <taxon>Bacteria</taxon>
        <taxon>Bacillati</taxon>
        <taxon>Bacillota</taxon>
        <taxon>Bacilli</taxon>
        <taxon>Bacillales</taxon>
        <taxon>Bacillaceae</taxon>
        <taxon>Sutcliffiella</taxon>
    </lineage>
</organism>
<dbReference type="InterPro" id="IPR035421">
    <property type="entry name" value="Terminase_6C"/>
</dbReference>
<reference evidence="3 4" key="1">
    <citation type="submission" date="2019-08" db="EMBL/GenBank/DDBJ databases">
        <title>Bacillus genomes from the desert of Cuatro Cienegas, Coahuila.</title>
        <authorList>
            <person name="Olmedo-Alvarez G."/>
        </authorList>
    </citation>
    <scope>NUCLEOTIDE SEQUENCE [LARGE SCALE GENOMIC DNA]</scope>
    <source>
        <strain evidence="3 4">CH28_1T</strain>
    </source>
</reference>
<accession>A0A5D4SCW6</accession>
<dbReference type="EMBL" id="VTEV01000015">
    <property type="protein sequence ID" value="TYS60481.1"/>
    <property type="molecule type" value="Genomic_DNA"/>
</dbReference>